<organism evidence="2 3">
    <name type="scientific">Maribacter algarum</name>
    <name type="common">ex Zhang et al. 2020</name>
    <dbReference type="NCBI Taxonomy" id="2578118"/>
    <lineage>
        <taxon>Bacteria</taxon>
        <taxon>Pseudomonadati</taxon>
        <taxon>Bacteroidota</taxon>
        <taxon>Flavobacteriia</taxon>
        <taxon>Flavobacteriales</taxon>
        <taxon>Flavobacteriaceae</taxon>
        <taxon>Maribacter</taxon>
    </lineage>
</organism>
<dbReference type="InterPro" id="IPR006935">
    <property type="entry name" value="Helicase/UvrB_N"/>
</dbReference>
<name>A0A5S3PTZ7_9FLAO</name>
<evidence type="ECO:0000259" key="1">
    <source>
        <dbReference type="Pfam" id="PF04851"/>
    </source>
</evidence>
<dbReference type="GO" id="GO:0016787">
    <property type="term" value="F:hydrolase activity"/>
    <property type="evidence" value="ECO:0007669"/>
    <property type="project" value="InterPro"/>
</dbReference>
<dbReference type="RefSeq" id="WP_138656376.1">
    <property type="nucleotide sequence ID" value="NZ_VATY01000001.1"/>
</dbReference>
<accession>A0A5S3PTZ7</accession>
<dbReference type="EMBL" id="VATY01000001">
    <property type="protein sequence ID" value="TMM58443.1"/>
    <property type="molecule type" value="Genomic_DNA"/>
</dbReference>
<dbReference type="GO" id="GO:0004519">
    <property type="term" value="F:endonuclease activity"/>
    <property type="evidence" value="ECO:0007669"/>
    <property type="project" value="UniProtKB-KW"/>
</dbReference>
<protein>
    <submittedName>
        <fullName evidence="2">Restriction endonuclease</fullName>
    </submittedName>
</protein>
<dbReference type="PANTHER" id="PTHR47396">
    <property type="entry name" value="TYPE I RESTRICTION ENZYME ECOKI R PROTEIN"/>
    <property type="match status" value="1"/>
</dbReference>
<reference evidence="2 3" key="1">
    <citation type="submission" date="2019-05" db="EMBL/GenBank/DDBJ databases">
        <authorList>
            <person name="Zhang J.-Y."/>
            <person name="Feg X."/>
            <person name="Du Z.-J."/>
        </authorList>
    </citation>
    <scope>NUCLEOTIDE SEQUENCE [LARGE SCALE GENOMIC DNA]</scope>
    <source>
        <strain evidence="2 3">RZ26</strain>
    </source>
</reference>
<dbReference type="Pfam" id="PF04851">
    <property type="entry name" value="ResIII"/>
    <property type="match status" value="1"/>
</dbReference>
<keyword evidence="2" id="KW-0378">Hydrolase</keyword>
<feature type="domain" description="Helicase/UvrB N-terminal" evidence="1">
    <location>
        <begin position="1"/>
        <end position="254"/>
    </location>
</feature>
<dbReference type="Proteomes" id="UP000310314">
    <property type="component" value="Unassembled WGS sequence"/>
</dbReference>
<comment type="caution">
    <text evidence="2">The sequence shown here is derived from an EMBL/GenBank/DDBJ whole genome shotgun (WGS) entry which is preliminary data.</text>
</comment>
<evidence type="ECO:0000313" key="3">
    <source>
        <dbReference type="Proteomes" id="UP000310314"/>
    </source>
</evidence>
<dbReference type="Gene3D" id="3.40.50.300">
    <property type="entry name" value="P-loop containing nucleotide triphosphate hydrolases"/>
    <property type="match status" value="2"/>
</dbReference>
<dbReference type="InterPro" id="IPR050742">
    <property type="entry name" value="Helicase_Restrict-Modif_Enz"/>
</dbReference>
<dbReference type="SUPFAM" id="SSF52540">
    <property type="entry name" value="P-loop containing nucleoside triphosphate hydrolases"/>
    <property type="match status" value="2"/>
</dbReference>
<sequence length="891" mass="102094">MELKPYQHNVIKELEHFLSHVQKEKTPAKAFNQYWEGKLGMPYTPQLDGSFEGMKPYKDNIPNAIHIAIKVPTAGGKTFIACNALHIIDRHFNKGNAKAVVWLVPWSNLLQQTVKNLSDPDHPYRQKLNSLFGNRIEVYEKEQLLQGANFNPTSVTEQLNIFVFNFSSLRINSRKKDDRKVFQENGALESFRNTIVEKELVLPDTDETALINVIRSLNPVVIVDESHNAESDLSVEMLNNLNPSLVLDLTATPKENSNIISFVNALALKKENMVKLPVVVYNHHKKEEVITSALHLQRQLELLAIEEEKLTGKYIRPIILFQAQSNIKGKNNTTFQKIKEQLVKLQIPEEQIKIKTSGIDELKGINLSDKECKVRYIITVNALKEGWDCPNAYILASLADKSSAVEVEQILGRVLRQPYVVKHQNALLNMSFVLTASSKFNETLDNIVRGLQDSGFSKDDYYAEEKPEEELTPNEILTTTLFDEPANTDESPKSDEDFDLEQINYDHNEDVSLDTIHTNNPQLSELTQKAEQQGAEFERKIREIEVDYETSIFTEVMKTSPKHYNIIDGFKSIAKGIKLPQFFIQKKDDLKSELFPELNEEWLQLHKNSLLDGFKLSKYNTEVTFNEISKDIKAVDFDETKGTATVRNFNQKAKNILVDTILANPKPSQIKQVSSIIVSKLGDMTPIKEQELTSYVGRVFEDLSNEQIRDIVENDFIYVKKIRDKINSLSNKYAKERFKVLIDKNQITARNNFEFPEKISFLSPSTNINKSLYELEAKMNNFEQTMIMEVAALENIVFWHRNLERGKGFALNGYSSNHYPDFILYTKKGNIILLETKGDDRVNEDSKNKNILGKTWEKLAGEKFKYFMVFQTAKVENAYNAKSVIEVLKGL</sequence>
<proteinExistence type="predicted"/>
<dbReference type="GO" id="GO:0005524">
    <property type="term" value="F:ATP binding"/>
    <property type="evidence" value="ECO:0007669"/>
    <property type="project" value="InterPro"/>
</dbReference>
<evidence type="ECO:0000313" key="2">
    <source>
        <dbReference type="EMBL" id="TMM58443.1"/>
    </source>
</evidence>
<dbReference type="InterPro" id="IPR027417">
    <property type="entry name" value="P-loop_NTPase"/>
</dbReference>
<dbReference type="OrthoDB" id="9804145at2"/>
<keyword evidence="3" id="KW-1185">Reference proteome</keyword>
<keyword evidence="2" id="KW-0540">Nuclease</keyword>
<gene>
    <name evidence="2" type="ORF">FEE95_03155</name>
</gene>
<dbReference type="GO" id="GO:0003677">
    <property type="term" value="F:DNA binding"/>
    <property type="evidence" value="ECO:0007669"/>
    <property type="project" value="InterPro"/>
</dbReference>
<dbReference type="GO" id="GO:0005829">
    <property type="term" value="C:cytosol"/>
    <property type="evidence" value="ECO:0007669"/>
    <property type="project" value="TreeGrafter"/>
</dbReference>
<keyword evidence="2" id="KW-0255">Endonuclease</keyword>
<dbReference type="AlphaFoldDB" id="A0A5S3PTZ7"/>
<dbReference type="CDD" id="cd18785">
    <property type="entry name" value="SF2_C"/>
    <property type="match status" value="1"/>
</dbReference>
<dbReference type="PANTHER" id="PTHR47396:SF1">
    <property type="entry name" value="ATP-DEPENDENT HELICASE IRC3-RELATED"/>
    <property type="match status" value="1"/>
</dbReference>